<dbReference type="AlphaFoldDB" id="V5HU90"/>
<feature type="compositionally biased region" description="Acidic residues" evidence="1">
    <location>
        <begin position="135"/>
        <end position="152"/>
    </location>
</feature>
<feature type="compositionally biased region" description="Basic and acidic residues" evidence="1">
    <location>
        <begin position="1"/>
        <end position="18"/>
    </location>
</feature>
<reference evidence="2" key="1">
    <citation type="journal article" date="2015" name="Sci. Rep.">
        <title>Tissue- and time-dependent transcription in Ixodes ricinus salivary glands and midguts when blood feeding on the vertebrate host.</title>
        <authorList>
            <person name="Kotsyfakis M."/>
            <person name="Schwarz A."/>
            <person name="Erhart J."/>
            <person name="Ribeiro J.M."/>
        </authorList>
    </citation>
    <scope>NUCLEOTIDE SEQUENCE</scope>
    <source>
        <tissue evidence="2">Salivary gland and midgut</tissue>
    </source>
</reference>
<feature type="compositionally biased region" description="Basic and acidic residues" evidence="1">
    <location>
        <begin position="97"/>
        <end position="134"/>
    </location>
</feature>
<dbReference type="EMBL" id="GANP01002464">
    <property type="protein sequence ID" value="JAB82004.1"/>
    <property type="molecule type" value="mRNA"/>
</dbReference>
<evidence type="ECO:0000256" key="1">
    <source>
        <dbReference type="SAM" id="MobiDB-lite"/>
    </source>
</evidence>
<evidence type="ECO:0000313" key="2">
    <source>
        <dbReference type="EMBL" id="JAB82004.1"/>
    </source>
</evidence>
<name>V5HU90_IXORI</name>
<protein>
    <submittedName>
        <fullName evidence="2">Putative x-linked retinitis pigmentosa gtpase regulator</fullName>
    </submittedName>
</protein>
<feature type="region of interest" description="Disordered" evidence="1">
    <location>
        <begin position="58"/>
        <end position="152"/>
    </location>
</feature>
<feature type="non-terminal residue" evidence="2">
    <location>
        <position position="1"/>
    </location>
</feature>
<feature type="region of interest" description="Disordered" evidence="1">
    <location>
        <begin position="1"/>
        <end position="21"/>
    </location>
</feature>
<organism evidence="2">
    <name type="scientific">Ixodes ricinus</name>
    <name type="common">Common tick</name>
    <name type="synonym">Acarus ricinus</name>
    <dbReference type="NCBI Taxonomy" id="34613"/>
    <lineage>
        <taxon>Eukaryota</taxon>
        <taxon>Metazoa</taxon>
        <taxon>Ecdysozoa</taxon>
        <taxon>Arthropoda</taxon>
        <taxon>Chelicerata</taxon>
        <taxon>Arachnida</taxon>
        <taxon>Acari</taxon>
        <taxon>Parasitiformes</taxon>
        <taxon>Ixodida</taxon>
        <taxon>Ixodoidea</taxon>
        <taxon>Ixodidae</taxon>
        <taxon>Ixodinae</taxon>
        <taxon>Ixodes</taxon>
    </lineage>
</organism>
<proteinExistence type="evidence at transcript level"/>
<feature type="compositionally biased region" description="Acidic residues" evidence="1">
    <location>
        <begin position="86"/>
        <end position="96"/>
    </location>
</feature>
<sequence length="152" mass="17328">EDRSCTKRDAEAQKEKGPVDGCNYFCHPYPNDDYYTEKFYPDGTKCKYMDMVSECKNRECPYPENADAKQEKKGEKPEKEPKGDEGGDQQNEEQGDENEHGGPGEADTKEGEEEGQKTKEEEQSGQGEEQKEQGGEGDQEQEQEEKEEVEKK</sequence>
<accession>V5HU90</accession>
<feature type="compositionally biased region" description="Basic and acidic residues" evidence="1">
    <location>
        <begin position="58"/>
        <end position="85"/>
    </location>
</feature>